<proteinExistence type="predicted"/>
<dbReference type="GO" id="GO:0033617">
    <property type="term" value="P:mitochondrial respiratory chain complex IV assembly"/>
    <property type="evidence" value="ECO:0007669"/>
    <property type="project" value="InterPro"/>
</dbReference>
<feature type="transmembrane region" description="Helical" evidence="1">
    <location>
        <begin position="57"/>
        <end position="79"/>
    </location>
</feature>
<keyword evidence="1" id="KW-1133">Transmembrane helix</keyword>
<dbReference type="STRING" id="1160509.A0A3N4IH10"/>
<dbReference type="Proteomes" id="UP000275078">
    <property type="component" value="Unassembled WGS sequence"/>
</dbReference>
<reference evidence="2 3" key="1">
    <citation type="journal article" date="2018" name="Nat. Ecol. Evol.">
        <title>Pezizomycetes genomes reveal the molecular basis of ectomycorrhizal truffle lifestyle.</title>
        <authorList>
            <person name="Murat C."/>
            <person name="Payen T."/>
            <person name="Noel B."/>
            <person name="Kuo A."/>
            <person name="Morin E."/>
            <person name="Chen J."/>
            <person name="Kohler A."/>
            <person name="Krizsan K."/>
            <person name="Balestrini R."/>
            <person name="Da Silva C."/>
            <person name="Montanini B."/>
            <person name="Hainaut M."/>
            <person name="Levati E."/>
            <person name="Barry K.W."/>
            <person name="Belfiori B."/>
            <person name="Cichocki N."/>
            <person name="Clum A."/>
            <person name="Dockter R.B."/>
            <person name="Fauchery L."/>
            <person name="Guy J."/>
            <person name="Iotti M."/>
            <person name="Le Tacon F."/>
            <person name="Lindquist E.A."/>
            <person name="Lipzen A."/>
            <person name="Malagnac F."/>
            <person name="Mello A."/>
            <person name="Molinier V."/>
            <person name="Miyauchi S."/>
            <person name="Poulain J."/>
            <person name="Riccioni C."/>
            <person name="Rubini A."/>
            <person name="Sitrit Y."/>
            <person name="Splivallo R."/>
            <person name="Traeger S."/>
            <person name="Wang M."/>
            <person name="Zifcakova L."/>
            <person name="Wipf D."/>
            <person name="Zambonelli A."/>
            <person name="Paolocci F."/>
            <person name="Nowrousian M."/>
            <person name="Ottonello S."/>
            <person name="Baldrian P."/>
            <person name="Spatafora J.W."/>
            <person name="Henrissat B."/>
            <person name="Nagy L.G."/>
            <person name="Aury J.M."/>
            <person name="Wincker P."/>
            <person name="Grigoriev I.V."/>
            <person name="Bonfante P."/>
            <person name="Martin F.M."/>
        </authorList>
    </citation>
    <scope>NUCLEOTIDE SEQUENCE [LARGE SCALE GENOMIC DNA]</scope>
    <source>
        <strain evidence="2 3">RN42</strain>
    </source>
</reference>
<dbReference type="EMBL" id="ML119653">
    <property type="protein sequence ID" value="RPA85433.1"/>
    <property type="molecule type" value="Genomic_DNA"/>
</dbReference>
<organism evidence="2 3">
    <name type="scientific">Ascobolus immersus RN42</name>
    <dbReference type="NCBI Taxonomy" id="1160509"/>
    <lineage>
        <taxon>Eukaryota</taxon>
        <taxon>Fungi</taxon>
        <taxon>Dikarya</taxon>
        <taxon>Ascomycota</taxon>
        <taxon>Pezizomycotina</taxon>
        <taxon>Pezizomycetes</taxon>
        <taxon>Pezizales</taxon>
        <taxon>Ascobolaceae</taxon>
        <taxon>Ascobolus</taxon>
    </lineage>
</organism>
<dbReference type="Pfam" id="PF08695">
    <property type="entry name" value="Coa1"/>
    <property type="match status" value="1"/>
</dbReference>
<dbReference type="PANTHER" id="PTHR28523:SF1">
    <property type="entry name" value="CYTOCHROME C OXIDASE ASSEMBLY FACTOR 1"/>
    <property type="match status" value="1"/>
</dbReference>
<evidence type="ECO:0000313" key="3">
    <source>
        <dbReference type="Proteomes" id="UP000275078"/>
    </source>
</evidence>
<accession>A0A3N4IH10</accession>
<protein>
    <submittedName>
        <fullName evidence="2">DUF1783-domain-containing protein</fullName>
    </submittedName>
</protein>
<dbReference type="InterPro" id="IPR014807">
    <property type="entry name" value="Coa1"/>
</dbReference>
<evidence type="ECO:0000313" key="2">
    <source>
        <dbReference type="EMBL" id="RPA85433.1"/>
    </source>
</evidence>
<keyword evidence="1" id="KW-0472">Membrane</keyword>
<keyword evidence="1" id="KW-0812">Transmembrane</keyword>
<sequence length="182" mass="20529">MFTIRSASAFRTLARPAVMRNVAQNAGRRAISIKPRPPIMEREVLRPLPDPNRPRRLFLMSIPAFLVVLIGSGAVIFNYQKSSSSVTTSTLYAVRTNPKAREALGPEIGFKEYLPWIWGTVDQLHGIIDIQYKVRGKKDWGWVVFKSERVGGRQGEFKTGVWELRMRDGTVVDLMEGSEGPL</sequence>
<keyword evidence="3" id="KW-1185">Reference proteome</keyword>
<name>A0A3N4IH10_ASCIM</name>
<dbReference type="OrthoDB" id="2100652at2759"/>
<dbReference type="AlphaFoldDB" id="A0A3N4IH10"/>
<dbReference type="GO" id="GO:0005743">
    <property type="term" value="C:mitochondrial inner membrane"/>
    <property type="evidence" value="ECO:0007669"/>
    <property type="project" value="TreeGrafter"/>
</dbReference>
<evidence type="ECO:0000256" key="1">
    <source>
        <dbReference type="SAM" id="Phobius"/>
    </source>
</evidence>
<gene>
    <name evidence="2" type="ORF">BJ508DRAFT_176268</name>
</gene>
<dbReference type="PANTHER" id="PTHR28523">
    <property type="entry name" value="CYTOCHROME C OXIDASE ASSEMBLY FACTOR 1"/>
    <property type="match status" value="1"/>
</dbReference>
<dbReference type="InterPro" id="IPR042432">
    <property type="entry name" value="Coa1_fungi"/>
</dbReference>